<organism evidence="1 2">
    <name type="scientific">Plutella xylostella</name>
    <name type="common">Diamondback moth</name>
    <name type="synonym">Plutella maculipennis</name>
    <dbReference type="NCBI Taxonomy" id="51655"/>
    <lineage>
        <taxon>Eukaryota</taxon>
        <taxon>Metazoa</taxon>
        <taxon>Ecdysozoa</taxon>
        <taxon>Arthropoda</taxon>
        <taxon>Hexapoda</taxon>
        <taxon>Insecta</taxon>
        <taxon>Pterygota</taxon>
        <taxon>Neoptera</taxon>
        <taxon>Endopterygota</taxon>
        <taxon>Lepidoptera</taxon>
        <taxon>Glossata</taxon>
        <taxon>Ditrysia</taxon>
        <taxon>Yponomeutoidea</taxon>
        <taxon>Plutellidae</taxon>
        <taxon>Plutella</taxon>
    </lineage>
</organism>
<name>A0A8S4G8M6_PLUXY</name>
<protein>
    <submittedName>
        <fullName evidence="1">(diamondback moth) hypothetical protein</fullName>
    </submittedName>
</protein>
<dbReference type="Proteomes" id="UP000653454">
    <property type="component" value="Unassembled WGS sequence"/>
</dbReference>
<dbReference type="AlphaFoldDB" id="A0A8S4G8M6"/>
<comment type="caution">
    <text evidence="1">The sequence shown here is derived from an EMBL/GenBank/DDBJ whole genome shotgun (WGS) entry which is preliminary data.</text>
</comment>
<accession>A0A8S4G8M6</accession>
<reference evidence="1" key="1">
    <citation type="submission" date="2020-11" db="EMBL/GenBank/DDBJ databases">
        <authorList>
            <person name="Whiteford S."/>
        </authorList>
    </citation>
    <scope>NUCLEOTIDE SEQUENCE</scope>
</reference>
<dbReference type="EMBL" id="CAJHNJ030000121">
    <property type="protein sequence ID" value="CAG9135997.1"/>
    <property type="molecule type" value="Genomic_DNA"/>
</dbReference>
<evidence type="ECO:0000313" key="2">
    <source>
        <dbReference type="Proteomes" id="UP000653454"/>
    </source>
</evidence>
<evidence type="ECO:0000313" key="1">
    <source>
        <dbReference type="EMBL" id="CAG9135997.1"/>
    </source>
</evidence>
<keyword evidence="2" id="KW-1185">Reference proteome</keyword>
<proteinExistence type="predicted"/>
<gene>
    <name evidence="1" type="ORF">PLXY2_LOCUS14245</name>
</gene>
<sequence>MPANREKMMSRSAAVLAAVGLGLSTFSVRQMVISQTRRI</sequence>